<feature type="compositionally biased region" description="Basic and acidic residues" evidence="1">
    <location>
        <begin position="1"/>
        <end position="11"/>
    </location>
</feature>
<accession>A0AA96JRC3</accession>
<evidence type="ECO:0000313" key="3">
    <source>
        <dbReference type="Proteomes" id="UP001302719"/>
    </source>
</evidence>
<dbReference type="Proteomes" id="UP001302719">
    <property type="component" value="Chromosome"/>
</dbReference>
<dbReference type="AlphaFoldDB" id="A0AA96JRC3"/>
<keyword evidence="3" id="KW-1185">Reference proteome</keyword>
<feature type="region of interest" description="Disordered" evidence="1">
    <location>
        <begin position="1"/>
        <end position="25"/>
    </location>
</feature>
<gene>
    <name evidence="2" type="ORF">PP769_13325</name>
</gene>
<sequence>MHKRAYDDERQYGYSGHSENGLAHELGPGYSDSLLKGSEQLVHLKKVVFSEK</sequence>
<proteinExistence type="predicted"/>
<evidence type="ECO:0000313" key="2">
    <source>
        <dbReference type="EMBL" id="WNM56953.1"/>
    </source>
</evidence>
<dbReference type="KEGG" id="nall:PP769_13325"/>
<dbReference type="RefSeq" id="WP_312640891.1">
    <property type="nucleotide sequence ID" value="NZ_CP116967.1"/>
</dbReference>
<protein>
    <submittedName>
        <fullName evidence="2">Uncharacterized protein</fullName>
    </submittedName>
</protein>
<evidence type="ECO:0000256" key="1">
    <source>
        <dbReference type="SAM" id="MobiDB-lite"/>
    </source>
</evidence>
<reference evidence="2 3" key="1">
    <citation type="submission" date="2023-01" db="EMBL/GenBank/DDBJ databases">
        <title>Cultivation and genomic characterization of new, ubiquitous marine nitrite-oxidizing bacteria from the Nitrospirales.</title>
        <authorList>
            <person name="Mueller A.J."/>
            <person name="Daebeler A."/>
            <person name="Herbold C.W."/>
            <person name="Kirkegaard R.H."/>
            <person name="Daims H."/>
        </authorList>
    </citation>
    <scope>NUCLEOTIDE SEQUENCE [LARGE SCALE GENOMIC DNA]</scope>
    <source>
        <strain evidence="2 3">VA</strain>
    </source>
</reference>
<name>A0AA96JRC3_9BACT</name>
<organism evidence="2 3">
    <name type="scientific">Candidatus Nitrospira allomarina</name>
    <dbReference type="NCBI Taxonomy" id="3020900"/>
    <lineage>
        <taxon>Bacteria</taxon>
        <taxon>Pseudomonadati</taxon>
        <taxon>Nitrospirota</taxon>
        <taxon>Nitrospiria</taxon>
        <taxon>Nitrospirales</taxon>
        <taxon>Nitrospiraceae</taxon>
        <taxon>Nitrospira</taxon>
    </lineage>
</organism>
<dbReference type="EMBL" id="CP116967">
    <property type="protein sequence ID" value="WNM56953.1"/>
    <property type="molecule type" value="Genomic_DNA"/>
</dbReference>